<comment type="caution">
    <text evidence="1">The sequence shown here is derived from an EMBL/GenBank/DDBJ whole genome shotgun (WGS) entry which is preliminary data.</text>
</comment>
<evidence type="ECO:0000313" key="2">
    <source>
        <dbReference type="Proteomes" id="UP000811619"/>
    </source>
</evidence>
<dbReference type="AlphaFoldDB" id="A0A8K0J948"/>
<name>A0A8K0J948_9HYPO</name>
<dbReference type="Proteomes" id="UP000811619">
    <property type="component" value="Unassembled WGS sequence"/>
</dbReference>
<keyword evidence="2" id="KW-1185">Reference proteome</keyword>
<organism evidence="1 2">
    <name type="scientific">Claviceps africana</name>
    <dbReference type="NCBI Taxonomy" id="83212"/>
    <lineage>
        <taxon>Eukaryota</taxon>
        <taxon>Fungi</taxon>
        <taxon>Dikarya</taxon>
        <taxon>Ascomycota</taxon>
        <taxon>Pezizomycotina</taxon>
        <taxon>Sordariomycetes</taxon>
        <taxon>Hypocreomycetidae</taxon>
        <taxon>Hypocreales</taxon>
        <taxon>Clavicipitaceae</taxon>
        <taxon>Claviceps</taxon>
    </lineage>
</organism>
<dbReference type="EMBL" id="SRPY01000172">
    <property type="protein sequence ID" value="KAG5927557.1"/>
    <property type="molecule type" value="Genomic_DNA"/>
</dbReference>
<accession>A0A8K0J948</accession>
<gene>
    <name evidence="1" type="ORF">E4U42_002106</name>
</gene>
<reference evidence="1" key="1">
    <citation type="journal article" date="2020" name="bioRxiv">
        <title>Whole genome comparisons of ergot fungi reveals the divergence and evolution of species within the genus Claviceps are the result of varying mechanisms driving genome evolution and host range expansion.</title>
        <authorList>
            <person name="Wyka S.A."/>
            <person name="Mondo S.J."/>
            <person name="Liu M."/>
            <person name="Dettman J."/>
            <person name="Nalam V."/>
            <person name="Broders K.D."/>
        </authorList>
    </citation>
    <scope>NUCLEOTIDE SEQUENCE</scope>
    <source>
        <strain evidence="1">CCC 489</strain>
    </source>
</reference>
<protein>
    <submittedName>
        <fullName evidence="1">Uncharacterized protein</fullName>
    </submittedName>
</protein>
<sequence>MPGGKSSHVWVPPPYGMPPFDCVATDRQGSPSYCVVDWHAISILDMRQFSRTTWLALIAVAWEQPDQLDMLVPLGFS</sequence>
<proteinExistence type="predicted"/>
<evidence type="ECO:0000313" key="1">
    <source>
        <dbReference type="EMBL" id="KAG5927557.1"/>
    </source>
</evidence>